<dbReference type="Proteomes" id="UP000825002">
    <property type="component" value="Unassembled WGS sequence"/>
</dbReference>
<feature type="non-terminal residue" evidence="1">
    <location>
        <position position="1"/>
    </location>
</feature>
<evidence type="ECO:0000313" key="2">
    <source>
        <dbReference type="Proteomes" id="UP000825002"/>
    </source>
</evidence>
<evidence type="ECO:0000313" key="1">
    <source>
        <dbReference type="EMBL" id="KAG9510880.1"/>
    </source>
</evidence>
<proteinExistence type="predicted"/>
<accession>A0ABQ7SBT3</accession>
<dbReference type="EMBL" id="JAIFTH010000060">
    <property type="protein sequence ID" value="KAG9510880.1"/>
    <property type="molecule type" value="Genomic_DNA"/>
</dbReference>
<keyword evidence="2" id="KW-1185">Reference proteome</keyword>
<name>A0ABQ7SBT3_9ACAR</name>
<protein>
    <submittedName>
        <fullName evidence="1">Uncharacterized protein</fullName>
    </submittedName>
</protein>
<organism evidence="1 2">
    <name type="scientific">Fragariocoptes setiger</name>
    <dbReference type="NCBI Taxonomy" id="1670756"/>
    <lineage>
        <taxon>Eukaryota</taxon>
        <taxon>Metazoa</taxon>
        <taxon>Ecdysozoa</taxon>
        <taxon>Arthropoda</taxon>
        <taxon>Chelicerata</taxon>
        <taxon>Arachnida</taxon>
        <taxon>Acari</taxon>
        <taxon>Acariformes</taxon>
        <taxon>Trombidiformes</taxon>
        <taxon>Prostigmata</taxon>
        <taxon>Eupodina</taxon>
        <taxon>Eriophyoidea</taxon>
        <taxon>Phytoptidae</taxon>
        <taxon>Fragariocoptes</taxon>
    </lineage>
</organism>
<sequence length="85" mass="8979">KCPPCKGRVAQGIPRLTTDQEIGGSNPPALAFCASSFHGRLEGQETKNFLALGDPKLSISGKYWNAVELFVGRVVTLGFITGATS</sequence>
<comment type="caution">
    <text evidence="1">The sequence shown here is derived from an EMBL/GenBank/DDBJ whole genome shotgun (WGS) entry which is preliminary data.</text>
</comment>
<reference evidence="1 2" key="1">
    <citation type="submission" date="2020-10" db="EMBL/GenBank/DDBJ databases">
        <authorList>
            <person name="Klimov P.B."/>
            <person name="Dyachkov S.M."/>
            <person name="Chetverikov P.E."/>
        </authorList>
    </citation>
    <scope>NUCLEOTIDE SEQUENCE [LARGE SCALE GENOMIC DNA]</scope>
    <source>
        <strain evidence="1">BMOC 18-1129-001#AD2665</strain>
        <tissue evidence="1">Entire mites</tissue>
    </source>
</reference>
<gene>
    <name evidence="1" type="ORF">GZH46_00556</name>
</gene>